<dbReference type="PANTHER" id="PTHR43024">
    <property type="entry name" value="UDP-N-ACETYLMURAMOYL-TRIPEPTIDE--D-ALANYL-D-ALANINE LIGASE"/>
    <property type="match status" value="1"/>
</dbReference>
<name>D9SQQ9_CLOC7</name>
<dbReference type="InterPro" id="IPR036565">
    <property type="entry name" value="Mur-like_cat_sf"/>
</dbReference>
<dbReference type="GO" id="GO:0005737">
    <property type="term" value="C:cytoplasm"/>
    <property type="evidence" value="ECO:0007669"/>
    <property type="project" value="UniProtKB-SubCell"/>
</dbReference>
<evidence type="ECO:0000256" key="3">
    <source>
        <dbReference type="ARBA" id="ARBA00022618"/>
    </source>
</evidence>
<keyword evidence="9 10" id="KW-0961">Cell wall biogenesis/degradation</keyword>
<dbReference type="NCBIfam" id="TIGR01143">
    <property type="entry name" value="murF"/>
    <property type="match status" value="1"/>
</dbReference>
<dbReference type="EC" id="6.3.2.10" evidence="10"/>
<dbReference type="eggNOG" id="COG0770">
    <property type="taxonomic scope" value="Bacteria"/>
</dbReference>
<dbReference type="SUPFAM" id="SSF53244">
    <property type="entry name" value="MurD-like peptide ligases, peptide-binding domain"/>
    <property type="match status" value="1"/>
</dbReference>
<dbReference type="InterPro" id="IPR051046">
    <property type="entry name" value="MurCDEF_CellWall_CoF430Synth"/>
</dbReference>
<organism evidence="13 14">
    <name type="scientific">Clostridium cellulovorans (strain ATCC 35296 / DSM 3052 / OCM 3 / 743B)</name>
    <dbReference type="NCBI Taxonomy" id="573061"/>
    <lineage>
        <taxon>Bacteria</taxon>
        <taxon>Bacillati</taxon>
        <taxon>Bacillota</taxon>
        <taxon>Clostridia</taxon>
        <taxon>Eubacteriales</taxon>
        <taxon>Clostridiaceae</taxon>
        <taxon>Clostridium</taxon>
    </lineage>
</organism>
<keyword evidence="8 10" id="KW-0131">Cell cycle</keyword>
<dbReference type="InterPro" id="IPR013221">
    <property type="entry name" value="Mur_ligase_cen"/>
</dbReference>
<sequence length="453" mass="50391">MKPLKITEIAKVVGGKLINCNKDIILKSVSTRVFGVKPEYLYIYLTYSKSDYNPNPDVEQAIKNGAAAIMVPCKIDCKVPQIIVENTDTALRTLCKHYRKKFDIPVIAVTGTSGKTSTKDLIALVLSERFNTHKTLSNVNDLIGVPMTTLQINDTHQISVIEIGLRSYGHIKKGVDIVRPSIGVITSIGTAHISSFGSKENIMKAKMEVATYFDKNDILIINGDDPLLSTIKEKPYKIIRISLNGKGEYNAKDVRDLGEKGVEFKCDYKGEEHLFKLKVPGIHNVYNAMFAIAIGDLFDIEVDDVKRGIVKFQPDNLRVNIVKMKNNAKIILDCYTSELDSMKAGINVLKSFGGNKKIAVLGSMYGCGNLTEEIHREIGRYVIGKCDILVTVGGNARYINEEAKDKLEGKHCETKEEACSYLKNIIQKDDVILINGGRILKLEQIANYLLQNQ</sequence>
<dbReference type="InterPro" id="IPR004101">
    <property type="entry name" value="Mur_ligase_C"/>
</dbReference>
<keyword evidence="1" id="KW-0963">Cytoplasm</keyword>
<keyword evidence="5" id="KW-0067">ATP-binding</keyword>
<evidence type="ECO:0000256" key="9">
    <source>
        <dbReference type="ARBA" id="ARBA00023316"/>
    </source>
</evidence>
<evidence type="ECO:0000256" key="7">
    <source>
        <dbReference type="ARBA" id="ARBA00022984"/>
    </source>
</evidence>
<gene>
    <name evidence="13" type="ordered locus">Clocel_2553</name>
</gene>
<evidence type="ECO:0000256" key="4">
    <source>
        <dbReference type="ARBA" id="ARBA00022741"/>
    </source>
</evidence>
<dbReference type="SUPFAM" id="SSF63418">
    <property type="entry name" value="MurE/MurF N-terminal domain"/>
    <property type="match status" value="1"/>
</dbReference>
<dbReference type="AlphaFoldDB" id="D9SQQ9"/>
<dbReference type="Gene3D" id="3.40.1190.10">
    <property type="entry name" value="Mur-like, catalytic domain"/>
    <property type="match status" value="1"/>
</dbReference>
<evidence type="ECO:0000313" key="13">
    <source>
        <dbReference type="EMBL" id="ADL52265.1"/>
    </source>
</evidence>
<evidence type="ECO:0000256" key="10">
    <source>
        <dbReference type="RuleBase" id="RU004136"/>
    </source>
</evidence>
<feature type="domain" description="Mur ligase C-terminal" evidence="11">
    <location>
        <begin position="318"/>
        <end position="436"/>
    </location>
</feature>
<dbReference type="Pfam" id="PF02875">
    <property type="entry name" value="Mur_ligase_C"/>
    <property type="match status" value="1"/>
</dbReference>
<dbReference type="HOGENOM" id="CLU_031507_1_2_9"/>
<dbReference type="Pfam" id="PF08245">
    <property type="entry name" value="Mur_ligase_M"/>
    <property type="match status" value="1"/>
</dbReference>
<dbReference type="GO" id="GO:0009252">
    <property type="term" value="P:peptidoglycan biosynthetic process"/>
    <property type="evidence" value="ECO:0007669"/>
    <property type="project" value="UniProtKB-UniPathway"/>
</dbReference>
<dbReference type="Proteomes" id="UP000002730">
    <property type="component" value="Chromosome"/>
</dbReference>
<dbReference type="UniPathway" id="UPA00219"/>
<dbReference type="RefSeq" id="WP_010075525.1">
    <property type="nucleotide sequence ID" value="NC_014393.1"/>
</dbReference>
<dbReference type="GO" id="GO:0008360">
    <property type="term" value="P:regulation of cell shape"/>
    <property type="evidence" value="ECO:0007669"/>
    <property type="project" value="UniProtKB-KW"/>
</dbReference>
<protein>
    <recommendedName>
        <fullName evidence="10">UDP-N-acetylmuramoyl-tripeptide--D-alanyl-D-alanine ligase</fullName>
        <ecNumber evidence="10">6.3.2.10</ecNumber>
    </recommendedName>
</protein>
<dbReference type="GO" id="GO:0005524">
    <property type="term" value="F:ATP binding"/>
    <property type="evidence" value="ECO:0007669"/>
    <property type="project" value="UniProtKB-KW"/>
</dbReference>
<dbReference type="InterPro" id="IPR035911">
    <property type="entry name" value="MurE/MurF_N"/>
</dbReference>
<dbReference type="Gene3D" id="3.90.190.20">
    <property type="entry name" value="Mur ligase, C-terminal domain"/>
    <property type="match status" value="1"/>
</dbReference>
<dbReference type="STRING" id="573061.Clocel_2553"/>
<comment type="function">
    <text evidence="10">Involved in cell wall formation. Catalyzes the final step in the synthesis of UDP-N-acetylmuramoyl-pentapeptide, the precursor of murein.</text>
</comment>
<comment type="catalytic activity">
    <reaction evidence="10">
        <text>D-alanyl-D-alanine + UDP-N-acetyl-alpha-D-muramoyl-L-alanyl-gamma-D-glutamyl-meso-2,6-diaminopimelate + ATP = UDP-N-acetyl-alpha-D-muramoyl-L-alanyl-gamma-D-glutamyl-meso-2,6-diaminopimeloyl-D-alanyl-D-alanine + ADP + phosphate + H(+)</text>
        <dbReference type="Rhea" id="RHEA:28374"/>
        <dbReference type="ChEBI" id="CHEBI:15378"/>
        <dbReference type="ChEBI" id="CHEBI:30616"/>
        <dbReference type="ChEBI" id="CHEBI:43474"/>
        <dbReference type="ChEBI" id="CHEBI:57822"/>
        <dbReference type="ChEBI" id="CHEBI:61386"/>
        <dbReference type="ChEBI" id="CHEBI:83905"/>
        <dbReference type="ChEBI" id="CHEBI:456216"/>
        <dbReference type="EC" id="6.3.2.10"/>
    </reaction>
</comment>
<evidence type="ECO:0000313" key="14">
    <source>
        <dbReference type="Proteomes" id="UP000002730"/>
    </source>
</evidence>
<evidence type="ECO:0000256" key="8">
    <source>
        <dbReference type="ARBA" id="ARBA00023306"/>
    </source>
</evidence>
<dbReference type="InterPro" id="IPR036615">
    <property type="entry name" value="Mur_ligase_C_dom_sf"/>
</dbReference>
<comment type="subcellular location">
    <subcellularLocation>
        <location evidence="10">Cytoplasm</location>
    </subcellularLocation>
</comment>
<dbReference type="GO" id="GO:0047480">
    <property type="term" value="F:UDP-N-acetylmuramoyl-tripeptide-D-alanyl-D-alanine ligase activity"/>
    <property type="evidence" value="ECO:0007669"/>
    <property type="project" value="UniProtKB-EC"/>
</dbReference>
<dbReference type="EMBL" id="CP002160">
    <property type="protein sequence ID" value="ADL52265.1"/>
    <property type="molecule type" value="Genomic_DNA"/>
</dbReference>
<reference evidence="13 14" key="1">
    <citation type="submission" date="2010-08" db="EMBL/GenBank/DDBJ databases">
        <title>Complete sequence of Clostridium cellulovorans 743B.</title>
        <authorList>
            <consortium name="US DOE Joint Genome Institute"/>
            <person name="Lucas S."/>
            <person name="Copeland A."/>
            <person name="Lapidus A."/>
            <person name="Cheng J.-F."/>
            <person name="Bruce D."/>
            <person name="Goodwin L."/>
            <person name="Pitluck S."/>
            <person name="Chertkov O."/>
            <person name="Detter J.C."/>
            <person name="Han C."/>
            <person name="Tapia R."/>
            <person name="Land M."/>
            <person name="Hauser L."/>
            <person name="Chang Y.-J."/>
            <person name="Jeffries C."/>
            <person name="Kyrpides N."/>
            <person name="Ivanova N."/>
            <person name="Mikhailova N."/>
            <person name="Hemme C.L."/>
            <person name="Woyke T."/>
        </authorList>
    </citation>
    <scope>NUCLEOTIDE SEQUENCE [LARGE SCALE GENOMIC DNA]</scope>
    <source>
        <strain evidence="14">ATCC 35296 / DSM 3052 / OCM 3 / 743B</strain>
    </source>
</reference>
<evidence type="ECO:0000256" key="6">
    <source>
        <dbReference type="ARBA" id="ARBA00022960"/>
    </source>
</evidence>
<feature type="domain" description="Mur ligase central" evidence="12">
    <location>
        <begin position="109"/>
        <end position="294"/>
    </location>
</feature>
<evidence type="ECO:0000256" key="5">
    <source>
        <dbReference type="ARBA" id="ARBA00022840"/>
    </source>
</evidence>
<evidence type="ECO:0000259" key="12">
    <source>
        <dbReference type="Pfam" id="PF08245"/>
    </source>
</evidence>
<evidence type="ECO:0000256" key="1">
    <source>
        <dbReference type="ARBA" id="ARBA00022490"/>
    </source>
</evidence>
<dbReference type="OrthoDB" id="9801978at2"/>
<dbReference type="GO" id="GO:0071555">
    <property type="term" value="P:cell wall organization"/>
    <property type="evidence" value="ECO:0007669"/>
    <property type="project" value="UniProtKB-KW"/>
</dbReference>
<evidence type="ECO:0000259" key="11">
    <source>
        <dbReference type="Pfam" id="PF02875"/>
    </source>
</evidence>
<evidence type="ECO:0000256" key="2">
    <source>
        <dbReference type="ARBA" id="ARBA00022598"/>
    </source>
</evidence>
<keyword evidence="7 10" id="KW-0573">Peptidoglycan synthesis</keyword>
<keyword evidence="4" id="KW-0547">Nucleotide-binding</keyword>
<dbReference type="Gene3D" id="3.40.1390.10">
    <property type="entry name" value="MurE/MurF, N-terminal domain"/>
    <property type="match status" value="1"/>
</dbReference>
<dbReference type="SUPFAM" id="SSF53623">
    <property type="entry name" value="MurD-like peptide ligases, catalytic domain"/>
    <property type="match status" value="1"/>
</dbReference>
<keyword evidence="14" id="KW-1185">Reference proteome</keyword>
<dbReference type="PANTHER" id="PTHR43024:SF1">
    <property type="entry name" value="UDP-N-ACETYLMURAMOYL-TRIPEPTIDE--D-ALANYL-D-ALANINE LIGASE"/>
    <property type="match status" value="1"/>
</dbReference>
<proteinExistence type="predicted"/>
<dbReference type="InterPro" id="IPR005863">
    <property type="entry name" value="UDP-N-AcMur_synth"/>
</dbReference>
<dbReference type="GO" id="GO:0008766">
    <property type="term" value="F:UDP-N-acetylmuramoylalanyl-D-glutamyl-2,6-diaminopimelate-D-alanyl-D-alanine ligase activity"/>
    <property type="evidence" value="ECO:0007669"/>
    <property type="project" value="RHEA"/>
</dbReference>
<keyword evidence="2 13" id="KW-0436">Ligase</keyword>
<keyword evidence="3 10" id="KW-0132">Cell division</keyword>
<dbReference type="KEGG" id="ccb:Clocel_2553"/>
<keyword evidence="6 10" id="KW-0133">Cell shape</keyword>
<dbReference type="GO" id="GO:0051301">
    <property type="term" value="P:cell division"/>
    <property type="evidence" value="ECO:0007669"/>
    <property type="project" value="UniProtKB-KW"/>
</dbReference>
<comment type="pathway">
    <text evidence="10">Cell wall biogenesis; peptidoglycan biosynthesis.</text>
</comment>
<accession>D9SQQ9</accession>